<name>A0AAI9X0W6_SPIME</name>
<sequence>MRKIFLLFATASIGIASAAPITLRLHNSNNLPNTIFNSVHYNFHKDISAKKTNTLVEIGLFSYTQYSNNWNAFISHYQTLSFLNFDASAGGSGTTYSTNSFKINTDRLMTYSSIICHYIYSGQDVTISFSFKEINNYVFAIVEILATNNTDSNVWATLQLGSVIIY</sequence>
<feature type="signal peptide" evidence="1">
    <location>
        <begin position="1"/>
        <end position="18"/>
    </location>
</feature>
<evidence type="ECO:0000313" key="2">
    <source>
        <dbReference type="EMBL" id="KAI92350.1"/>
    </source>
</evidence>
<protein>
    <submittedName>
        <fullName evidence="2">Uncharacterized protein</fullName>
    </submittedName>
</protein>
<evidence type="ECO:0000256" key="1">
    <source>
        <dbReference type="SAM" id="SignalP"/>
    </source>
</evidence>
<comment type="caution">
    <text evidence="2">The sequence shown here is derived from an EMBL/GenBank/DDBJ whole genome shotgun (WGS) entry which is preliminary data.</text>
</comment>
<feature type="chain" id="PRO_5042527950" evidence="1">
    <location>
        <begin position="19"/>
        <end position="166"/>
    </location>
</feature>
<organism evidence="2 3">
    <name type="scientific">Spiroplasma melliferum KC3</name>
    <dbReference type="NCBI Taxonomy" id="570509"/>
    <lineage>
        <taxon>Bacteria</taxon>
        <taxon>Bacillati</taxon>
        <taxon>Mycoplasmatota</taxon>
        <taxon>Mollicutes</taxon>
        <taxon>Entomoplasmatales</taxon>
        <taxon>Spiroplasmataceae</taxon>
        <taxon>Spiroplasma</taxon>
    </lineage>
</organism>
<dbReference type="Proteomes" id="UP000004057">
    <property type="component" value="Unassembled WGS sequence"/>
</dbReference>
<dbReference type="EMBL" id="AGBZ02000004">
    <property type="protein sequence ID" value="KAI92350.1"/>
    <property type="molecule type" value="Genomic_DNA"/>
</dbReference>
<proteinExistence type="predicted"/>
<dbReference type="RefSeq" id="WP_004028745.1">
    <property type="nucleotide sequence ID" value="NZ_AGBZ02000004.1"/>
</dbReference>
<dbReference type="AlphaFoldDB" id="A0AAI9X0W6"/>
<keyword evidence="1" id="KW-0732">Signal</keyword>
<evidence type="ECO:0000313" key="3">
    <source>
        <dbReference type="Proteomes" id="UP000004057"/>
    </source>
</evidence>
<reference evidence="2 3" key="1">
    <citation type="journal article" date="2012" name="J. Proteome Res.">
        <title>Application of Spiroplasma melliferum proteogenomic profiling for the discovery of virulence factors and pathogenicity mechanisms in host-associated spiroplasmas.</title>
        <authorList>
            <person name="Alexeev D."/>
            <person name="Kostrjukova E."/>
            <person name="Aliper A."/>
            <person name="Popenko A."/>
            <person name="Bazaleev N."/>
            <person name="Tyakht A."/>
            <person name="Selezneva O."/>
            <person name="Akopian T."/>
            <person name="Prichodko E."/>
            <person name="Kondratov I."/>
            <person name="Chukin M."/>
            <person name="Demina I."/>
            <person name="Galyamina M."/>
            <person name="Kamashev D."/>
            <person name="Vanyushkina A."/>
            <person name="Ladygina V."/>
            <person name="Levitskii S."/>
            <person name="Lazarev V."/>
            <person name="Govorun V."/>
        </authorList>
    </citation>
    <scope>NUCLEOTIDE SEQUENCE [LARGE SCALE GENOMIC DNA]</scope>
    <source>
        <strain evidence="2 3">KC3</strain>
    </source>
</reference>
<accession>A0AAI9X0W6</accession>
<gene>
    <name evidence="2" type="ORF">SPM_006485</name>
</gene>